<dbReference type="InterPro" id="IPR034085">
    <property type="entry name" value="TOG"/>
</dbReference>
<reference evidence="2" key="1">
    <citation type="submission" date="2023-07" db="EMBL/GenBank/DDBJ databases">
        <title>Chromosome-level Genome Assembly of Striped Snakehead (Channa striata).</title>
        <authorList>
            <person name="Liu H."/>
        </authorList>
    </citation>
    <scope>NUCLEOTIDE SEQUENCE</scope>
    <source>
        <strain evidence="2">Gz</strain>
        <tissue evidence="2">Muscle</tissue>
    </source>
</reference>
<protein>
    <recommendedName>
        <fullName evidence="1">TOG domain-containing protein</fullName>
    </recommendedName>
</protein>
<organism evidence="2 3">
    <name type="scientific">Channa striata</name>
    <name type="common">Snakehead murrel</name>
    <name type="synonym">Ophicephalus striatus</name>
    <dbReference type="NCBI Taxonomy" id="64152"/>
    <lineage>
        <taxon>Eukaryota</taxon>
        <taxon>Metazoa</taxon>
        <taxon>Chordata</taxon>
        <taxon>Craniata</taxon>
        <taxon>Vertebrata</taxon>
        <taxon>Euteleostomi</taxon>
        <taxon>Actinopterygii</taxon>
        <taxon>Neopterygii</taxon>
        <taxon>Teleostei</taxon>
        <taxon>Neoteleostei</taxon>
        <taxon>Acanthomorphata</taxon>
        <taxon>Anabantaria</taxon>
        <taxon>Anabantiformes</taxon>
        <taxon>Channoidei</taxon>
        <taxon>Channidae</taxon>
        <taxon>Channa</taxon>
    </lineage>
</organism>
<evidence type="ECO:0000313" key="3">
    <source>
        <dbReference type="Proteomes" id="UP001187415"/>
    </source>
</evidence>
<dbReference type="GO" id="GO:0005881">
    <property type="term" value="C:cytoplasmic microtubule"/>
    <property type="evidence" value="ECO:0007669"/>
    <property type="project" value="TreeGrafter"/>
</dbReference>
<evidence type="ECO:0000313" key="2">
    <source>
        <dbReference type="EMBL" id="KAK2858721.1"/>
    </source>
</evidence>
<keyword evidence="3" id="KW-1185">Reference proteome</keyword>
<accession>A0AA88T4P6</accession>
<dbReference type="EMBL" id="JAUPFM010000002">
    <property type="protein sequence ID" value="KAK2858721.1"/>
    <property type="molecule type" value="Genomic_DNA"/>
</dbReference>
<dbReference type="PANTHER" id="PTHR21567:SF87">
    <property type="entry name" value="CRESCERIN-LIKE PROTEIN CHE-12"/>
    <property type="match status" value="1"/>
</dbReference>
<dbReference type="InterPro" id="IPR011989">
    <property type="entry name" value="ARM-like"/>
</dbReference>
<name>A0AA88T4P6_CHASR</name>
<dbReference type="GO" id="GO:0000226">
    <property type="term" value="P:microtubule cytoskeleton organization"/>
    <property type="evidence" value="ECO:0007669"/>
    <property type="project" value="TreeGrafter"/>
</dbReference>
<dbReference type="Gene3D" id="1.25.10.10">
    <property type="entry name" value="Leucine-rich Repeat Variant"/>
    <property type="match status" value="1"/>
</dbReference>
<dbReference type="InterPro" id="IPR016024">
    <property type="entry name" value="ARM-type_fold"/>
</dbReference>
<proteinExistence type="predicted"/>
<dbReference type="GO" id="GO:0008017">
    <property type="term" value="F:microtubule binding"/>
    <property type="evidence" value="ECO:0007669"/>
    <property type="project" value="TreeGrafter"/>
</dbReference>
<evidence type="ECO:0000259" key="1">
    <source>
        <dbReference type="SMART" id="SM01349"/>
    </source>
</evidence>
<dbReference type="PANTHER" id="PTHR21567">
    <property type="entry name" value="CLASP"/>
    <property type="match status" value="1"/>
</dbReference>
<sequence length="268" mass="29704">METKNTHKVQRTDNKTPEVLQPLANPVASLTHCLKLLSSEKWESKMEGMRSVQALTQNHPEELLEKLNDVCLAVIAEVSNLRSSVACAAMDTIICLAINMQRAMDTHVERAGHALLLKIAQSSANFFVQKKVNTALEALVKNCSPVQVLNVLVYKGLSHLSAAVRSSTAQKLHLLVDTLGAEAILSTGKSFTESFISAVRKMSLDAAADVRPHGHAILQQLAPYSDFMKLWMETIEEKDRLPLRKILRNATQAVDLEKELRLEALNKF</sequence>
<feature type="domain" description="TOG" evidence="1">
    <location>
        <begin position="13"/>
        <end position="256"/>
    </location>
</feature>
<dbReference type="Proteomes" id="UP001187415">
    <property type="component" value="Unassembled WGS sequence"/>
</dbReference>
<gene>
    <name evidence="2" type="ORF">Q5P01_003341</name>
</gene>
<comment type="caution">
    <text evidence="2">The sequence shown here is derived from an EMBL/GenBank/DDBJ whole genome shotgun (WGS) entry which is preliminary data.</text>
</comment>
<dbReference type="AlphaFoldDB" id="A0AA88T4P6"/>
<dbReference type="SMART" id="SM01349">
    <property type="entry name" value="TOG"/>
    <property type="match status" value="1"/>
</dbReference>
<dbReference type="SUPFAM" id="SSF48371">
    <property type="entry name" value="ARM repeat"/>
    <property type="match status" value="1"/>
</dbReference>